<organism evidence="3">
    <name type="scientific">Noctiluca scintillans</name>
    <name type="common">Sea sparkle</name>
    <name type="synonym">Red tide dinoflagellate</name>
    <dbReference type="NCBI Taxonomy" id="2966"/>
    <lineage>
        <taxon>Eukaryota</taxon>
        <taxon>Sar</taxon>
        <taxon>Alveolata</taxon>
        <taxon>Dinophyceae</taxon>
        <taxon>Noctilucales</taxon>
        <taxon>Noctilucaceae</taxon>
        <taxon>Noctiluca</taxon>
    </lineage>
</organism>
<evidence type="ECO:0000259" key="2">
    <source>
        <dbReference type="PROSITE" id="PS50076"/>
    </source>
</evidence>
<feature type="region of interest" description="Disordered" evidence="1">
    <location>
        <begin position="651"/>
        <end position="671"/>
    </location>
</feature>
<feature type="compositionally biased region" description="Pro residues" evidence="1">
    <location>
        <begin position="655"/>
        <end position="669"/>
    </location>
</feature>
<dbReference type="SMART" id="SM00271">
    <property type="entry name" value="DnaJ"/>
    <property type="match status" value="1"/>
</dbReference>
<gene>
    <name evidence="3" type="ORF">NSCI0253_LOCUS31430</name>
</gene>
<evidence type="ECO:0000313" key="3">
    <source>
        <dbReference type="EMBL" id="CAD8857078.1"/>
    </source>
</evidence>
<feature type="region of interest" description="Disordered" evidence="1">
    <location>
        <begin position="1"/>
        <end position="23"/>
    </location>
</feature>
<dbReference type="InterPro" id="IPR036869">
    <property type="entry name" value="J_dom_sf"/>
</dbReference>
<feature type="domain" description="J" evidence="2">
    <location>
        <begin position="141"/>
        <end position="209"/>
    </location>
</feature>
<reference evidence="3" key="1">
    <citation type="submission" date="2021-01" db="EMBL/GenBank/DDBJ databases">
        <authorList>
            <person name="Corre E."/>
            <person name="Pelletier E."/>
            <person name="Niang G."/>
            <person name="Scheremetjew M."/>
            <person name="Finn R."/>
            <person name="Kale V."/>
            <person name="Holt S."/>
            <person name="Cochrane G."/>
            <person name="Meng A."/>
            <person name="Brown T."/>
            <person name="Cohen L."/>
        </authorList>
    </citation>
    <scope>NUCLEOTIDE SEQUENCE</scope>
</reference>
<feature type="region of interest" description="Disordered" evidence="1">
    <location>
        <begin position="691"/>
        <end position="742"/>
    </location>
</feature>
<name>A0A7S1AKB3_NOCSC</name>
<dbReference type="PROSITE" id="PS50076">
    <property type="entry name" value="DNAJ_2"/>
    <property type="match status" value="1"/>
</dbReference>
<dbReference type="EMBL" id="HBFQ01044344">
    <property type="protein sequence ID" value="CAD8857078.1"/>
    <property type="molecule type" value="Transcribed_RNA"/>
</dbReference>
<evidence type="ECO:0000256" key="1">
    <source>
        <dbReference type="SAM" id="MobiDB-lite"/>
    </source>
</evidence>
<accession>A0A7S1AKB3</accession>
<sequence length="742" mass="81204">MSGGMMPLSALGGSSATRPNMGQGIPGMFPGSMPSSMPTVGVQNAADMSMDMTNGGLPLGSPSVPSTGLLTGLAAAGPEVSTDGTLATSVVPAGTDPGDTLAEYGKVGSGKDVLMPIAIPTEMGIARPVPKQVACLEDGTDIFKMFNVDPQAFDIKAVRRGYHRLAAMVHPDKLGRDATSVDQARFMRLKQAYTVMMDDQLRAVYRQYCFGIAGSGGCEPMGHDAALSKALVMGRELRKMGEERAIVLHRASETGWAVQQKDQDGRLMRGDGRKLPHQFNLFGDISSSEDDEAELEKERRGMTIEQMLEKSPKYADVFLERSRPLLLDPRVSSPKVGDAFTLHDSPLLLEWLQDSPKTVQRFLRKIRAAIKQTLWAMTSLLQHKDSPWRGLEVKAAAVEHGVIKFLEILRSGIAFGKFSEVHVQDFEKLLENVHKLYMDLFERRGHELLRSAIMAEPAVLHLLPDSSGRLPDGTSVVLQNLKGRTDLNGKAGQITNWDYSLQRYTVELEQEKVKNPNLALPPANPTLLAVADDIDEEEEMDDKPDIPKKLMVMPKNVIVDLEPVKRKLESLAKDWAAWRKRPRSVSASQDAEAVAAALGPPLEKMGTFLQEAASAVSTAAACGQDGADLTAFACRDALAGARNLAAELLGEEPSEPLPPPSLKEPPLPLVPVAEGGEQAQLLKEAAEMAQASLGDLKLQKRRSRSRNRKKKRSRSRSRRRRRRESSSSSSRSYRAHRKPKYM</sequence>
<dbReference type="AlphaFoldDB" id="A0A7S1AKB3"/>
<protein>
    <recommendedName>
        <fullName evidence="2">J domain-containing protein</fullName>
    </recommendedName>
</protein>
<proteinExistence type="predicted"/>
<dbReference type="Pfam" id="PF00226">
    <property type="entry name" value="DnaJ"/>
    <property type="match status" value="1"/>
</dbReference>
<feature type="compositionally biased region" description="Basic residues" evidence="1">
    <location>
        <begin position="733"/>
        <end position="742"/>
    </location>
</feature>
<feature type="compositionally biased region" description="Basic residues" evidence="1">
    <location>
        <begin position="699"/>
        <end position="723"/>
    </location>
</feature>
<dbReference type="Gene3D" id="1.10.287.110">
    <property type="entry name" value="DnaJ domain"/>
    <property type="match status" value="1"/>
</dbReference>
<dbReference type="SUPFAM" id="SSF46565">
    <property type="entry name" value="Chaperone J-domain"/>
    <property type="match status" value="1"/>
</dbReference>
<dbReference type="InterPro" id="IPR001623">
    <property type="entry name" value="DnaJ_domain"/>
</dbReference>
<dbReference type="CDD" id="cd06257">
    <property type="entry name" value="DnaJ"/>
    <property type="match status" value="1"/>
</dbReference>